<proteinExistence type="predicted"/>
<dbReference type="AlphaFoldDB" id="A0A0B6S495"/>
<dbReference type="EMBL" id="CP002581">
    <property type="protein sequence ID" value="AJK48140.1"/>
    <property type="molecule type" value="Genomic_DNA"/>
</dbReference>
<organism evidence="1 2">
    <name type="scientific">Burkholderia plantarii</name>
    <dbReference type="NCBI Taxonomy" id="41899"/>
    <lineage>
        <taxon>Bacteria</taxon>
        <taxon>Pseudomonadati</taxon>
        <taxon>Pseudomonadota</taxon>
        <taxon>Betaproteobacteria</taxon>
        <taxon>Burkholderiales</taxon>
        <taxon>Burkholderiaceae</taxon>
        <taxon>Burkholderia</taxon>
    </lineage>
</organism>
<evidence type="ECO:0000313" key="2">
    <source>
        <dbReference type="Proteomes" id="UP000031838"/>
    </source>
</evidence>
<keyword evidence="2" id="KW-1185">Reference proteome</keyword>
<gene>
    <name evidence="1" type="ORF">BGL_2c00420</name>
</gene>
<dbReference type="KEGG" id="bgp:BGL_2c00420"/>
<protein>
    <submittedName>
        <fullName evidence="1">Putative PRC-barrel domain protein</fullName>
    </submittedName>
</protein>
<dbReference type="RefSeq" id="WP_042626834.1">
    <property type="nucleotide sequence ID" value="NZ_BSTO01000007.1"/>
</dbReference>
<dbReference type="InterPro" id="IPR011033">
    <property type="entry name" value="PRC_barrel-like_sf"/>
</dbReference>
<dbReference type="HOGENOM" id="CLU_1746202_0_0_4"/>
<dbReference type="Proteomes" id="UP000031838">
    <property type="component" value="Chromosome 2"/>
</dbReference>
<dbReference type="KEGG" id="bpla:bpln_2g00450"/>
<accession>A0A0B6S495</accession>
<name>A0A0B6S495_BURPL</name>
<dbReference type="Gene3D" id="2.30.30.240">
    <property type="entry name" value="PRC-barrel domain"/>
    <property type="match status" value="1"/>
</dbReference>
<reference evidence="2" key="1">
    <citation type="submission" date="2011-03" db="EMBL/GenBank/DDBJ databases">
        <authorList>
            <person name="Voget S."/>
            <person name="Streit W.R."/>
            <person name="Jaeger K.E."/>
            <person name="Daniel R."/>
        </authorList>
    </citation>
    <scope>NUCLEOTIDE SEQUENCE [LARGE SCALE GENOMIC DNA]</scope>
    <source>
        <strain evidence="2">PG1</strain>
    </source>
</reference>
<dbReference type="SUPFAM" id="SSF50346">
    <property type="entry name" value="PRC-barrel domain"/>
    <property type="match status" value="1"/>
</dbReference>
<dbReference type="OrthoDB" id="9027707at2"/>
<sequence>MQSTSAGAAAGPARHTGRALVPARMFDGALARATDGYTLGYVSEVMLDLRAGRVAYALLALDERTHARLLTAVPWHYVALDADGTGLRIALSAATVRGAPAIDLDTWRVATDPAWESAVIRHYDTEDAPREYSLAEELGLRSPVRPRGPV</sequence>
<reference evidence="1 2" key="2">
    <citation type="journal article" date="2016" name="Appl. Microbiol. Biotechnol.">
        <title>Mutations improving production and secretion of extracellular lipase by Burkholderia glumae PG1.</title>
        <authorList>
            <person name="Knapp A."/>
            <person name="Voget S."/>
            <person name="Gao R."/>
            <person name="Zaburannyi N."/>
            <person name="Krysciak D."/>
            <person name="Breuer M."/>
            <person name="Hauer B."/>
            <person name="Streit W.R."/>
            <person name="Muller R."/>
            <person name="Daniel R."/>
            <person name="Jaeger K.E."/>
        </authorList>
    </citation>
    <scope>NUCLEOTIDE SEQUENCE [LARGE SCALE GENOMIC DNA]</scope>
    <source>
        <strain evidence="1 2">PG1</strain>
    </source>
</reference>
<evidence type="ECO:0000313" key="1">
    <source>
        <dbReference type="EMBL" id="AJK48140.1"/>
    </source>
</evidence>